<dbReference type="EMBL" id="CAMAPD010000004">
    <property type="protein sequence ID" value="CAH9055083.1"/>
    <property type="molecule type" value="Genomic_DNA"/>
</dbReference>
<evidence type="ECO:0000313" key="2">
    <source>
        <dbReference type="Proteomes" id="UP001152485"/>
    </source>
</evidence>
<accession>A0ABM9GFW1</accession>
<name>A0ABM9GFW1_9GAMM</name>
<organism evidence="1 2">
    <name type="scientific">Pseudoalteromonas holothuriae</name>
    <dbReference type="NCBI Taxonomy" id="2963714"/>
    <lineage>
        <taxon>Bacteria</taxon>
        <taxon>Pseudomonadati</taxon>
        <taxon>Pseudomonadota</taxon>
        <taxon>Gammaproteobacteria</taxon>
        <taxon>Alteromonadales</taxon>
        <taxon>Pseudoalteromonadaceae</taxon>
        <taxon>Pseudoalteromonas</taxon>
    </lineage>
</organism>
<reference evidence="1 2" key="1">
    <citation type="submission" date="2022-07" db="EMBL/GenBank/DDBJ databases">
        <authorList>
            <person name="Criscuolo A."/>
        </authorList>
    </citation>
    <scope>NUCLEOTIDE SEQUENCE [LARGE SCALE GENOMIC DNA]</scope>
    <source>
        <strain evidence="2">CIP 111951</strain>
    </source>
</reference>
<proteinExistence type="predicted"/>
<evidence type="ECO:0000313" key="1">
    <source>
        <dbReference type="EMBL" id="CAH9055083.1"/>
    </source>
</evidence>
<protein>
    <submittedName>
        <fullName evidence="1">Uncharacterized protein</fullName>
    </submittedName>
</protein>
<gene>
    <name evidence="1" type="ORF">PSECIP111951_01169</name>
</gene>
<comment type="caution">
    <text evidence="1">The sequence shown here is derived from an EMBL/GenBank/DDBJ whole genome shotgun (WGS) entry which is preliminary data.</text>
</comment>
<dbReference type="Proteomes" id="UP001152485">
    <property type="component" value="Unassembled WGS sequence"/>
</dbReference>
<sequence length="57" mass="6496">MINQYDNGLSILRNPEPILVILNLFQDLTNLNDDVAGYEDPDLRQNDKVQHVLSVVC</sequence>